<evidence type="ECO:0000256" key="5">
    <source>
        <dbReference type="ARBA" id="ARBA00022989"/>
    </source>
</evidence>
<proteinExistence type="inferred from homology"/>
<evidence type="ECO:0000256" key="1">
    <source>
        <dbReference type="ARBA" id="ARBA00004141"/>
    </source>
</evidence>
<keyword evidence="5 8" id="KW-1133">Transmembrane helix</keyword>
<accession>A0A9Q0BHZ0</accession>
<feature type="transmembrane region" description="Helical" evidence="8">
    <location>
        <begin position="576"/>
        <end position="597"/>
    </location>
</feature>
<evidence type="ECO:0000256" key="6">
    <source>
        <dbReference type="ARBA" id="ARBA00023136"/>
    </source>
</evidence>
<dbReference type="GO" id="GO:0016020">
    <property type="term" value="C:membrane"/>
    <property type="evidence" value="ECO:0007669"/>
    <property type="project" value="UniProtKB-SubCell"/>
</dbReference>
<keyword evidence="10" id="KW-1185">Reference proteome</keyword>
<feature type="transmembrane region" description="Helical" evidence="8">
    <location>
        <begin position="544"/>
        <end position="564"/>
    </location>
</feature>
<organism evidence="9 10">
    <name type="scientific">Drosophila gunungcola</name>
    <name type="common">fruit fly</name>
    <dbReference type="NCBI Taxonomy" id="103775"/>
    <lineage>
        <taxon>Eukaryota</taxon>
        <taxon>Metazoa</taxon>
        <taxon>Ecdysozoa</taxon>
        <taxon>Arthropoda</taxon>
        <taxon>Hexapoda</taxon>
        <taxon>Insecta</taxon>
        <taxon>Pterygota</taxon>
        <taxon>Neoptera</taxon>
        <taxon>Endopterygota</taxon>
        <taxon>Diptera</taxon>
        <taxon>Brachycera</taxon>
        <taxon>Muscomorpha</taxon>
        <taxon>Ephydroidea</taxon>
        <taxon>Drosophilidae</taxon>
        <taxon>Drosophila</taxon>
        <taxon>Sophophora</taxon>
    </lineage>
</organism>
<keyword evidence="3 8" id="KW-0812">Transmembrane</keyword>
<gene>
    <name evidence="9" type="ORF">M5D96_013873</name>
</gene>
<evidence type="ECO:0000256" key="4">
    <source>
        <dbReference type="ARBA" id="ARBA00022856"/>
    </source>
</evidence>
<keyword evidence="4" id="KW-0653">Protein transport</keyword>
<dbReference type="Pfam" id="PF00854">
    <property type="entry name" value="PTR2"/>
    <property type="match status" value="2"/>
</dbReference>
<feature type="transmembrane region" description="Helical" evidence="8">
    <location>
        <begin position="226"/>
        <end position="246"/>
    </location>
</feature>
<sequence>NTENCDYIFTSNLAGVESVLVPALNAYTNKDLYVPGSVNLRYSLTTTNPACTFSVPDATKPLSENKAWSLFLNPTNATTHYWEEDFVDKPSESHPLIRNVANVPQGATIRWESVSKGDVAYEALAAKTLLTRVNSADYKVYVDESLLGEFNVHTGGVYTLLISKSDTEGYLSNLVEVTVPNSMSILWLVPQYVVMTLGEVMFSVTGLEFSYAQAPPSMKSVLQACWLLTVAFGNVIVVIIAEAALFESQASEFFLFAGLMFADMLLFMVMAYYYVPNDPNKAEEAQPLTGGDAKAEIPPLEGGVENKGKDIDDSGFTQLRVFSGIPDCEYRFNTNLGARQSFTLKGLDYFYSGSVPTSADGTFKLTYTVESLTAGCSTLEGGTQQLYEATAHSLFLRPAHAIVKYWYEDEVQKSNRSWAFVRTLANLLATTRVVWTEDSTGGVALDQPARNHDLYELNTGGYAVQVADHHLTQVALRAGGVYALLIGQSHGEFVSRMVEVTAPNSMSVVWLVPQYVVMTLGEVMFSVTGLEFSYSQSPASMKSVLQACWLLTVAFGNVIVVVVAELKFFESQASEFFLFAGLMFFDMLIFMFVAHFYQPYDEVAAITERIRARRREWERRRQEHDQLKRD</sequence>
<dbReference type="Proteomes" id="UP001059596">
    <property type="component" value="Unassembled WGS sequence"/>
</dbReference>
<evidence type="ECO:0000313" key="9">
    <source>
        <dbReference type="EMBL" id="KAI8033347.1"/>
    </source>
</evidence>
<dbReference type="GO" id="GO:0022857">
    <property type="term" value="F:transmembrane transporter activity"/>
    <property type="evidence" value="ECO:0007669"/>
    <property type="project" value="InterPro"/>
</dbReference>
<dbReference type="FunFam" id="1.20.1250.20:FF:000379">
    <property type="entry name" value="Uncharacterized protein, isoform A"/>
    <property type="match status" value="2"/>
</dbReference>
<feature type="non-terminal residue" evidence="9">
    <location>
        <position position="630"/>
    </location>
</feature>
<dbReference type="PANTHER" id="PTHR11654">
    <property type="entry name" value="OLIGOPEPTIDE TRANSPORTER-RELATED"/>
    <property type="match status" value="1"/>
</dbReference>
<reference evidence="9" key="1">
    <citation type="journal article" date="2023" name="Genome Biol. Evol.">
        <title>Long-read-based Genome Assembly of Drosophila gunungcola Reveals Fewer Chemosensory Genes in Flower-breeding Species.</title>
        <authorList>
            <person name="Negi A."/>
            <person name="Liao B.Y."/>
            <person name="Yeh S.D."/>
        </authorList>
    </citation>
    <scope>NUCLEOTIDE SEQUENCE</scope>
    <source>
        <strain evidence="9">Sukarami</strain>
    </source>
</reference>
<dbReference type="InterPro" id="IPR036259">
    <property type="entry name" value="MFS_trans_sf"/>
</dbReference>
<comment type="caution">
    <text evidence="9">The sequence shown here is derived from an EMBL/GenBank/DDBJ whole genome shotgun (WGS) entry which is preliminary data.</text>
</comment>
<keyword evidence="4" id="KW-0571">Peptide transport</keyword>
<feature type="transmembrane region" description="Helical" evidence="8">
    <location>
        <begin position="253"/>
        <end position="275"/>
    </location>
</feature>
<dbReference type="EMBL" id="JAMKOV010000146">
    <property type="protein sequence ID" value="KAI8033347.1"/>
    <property type="molecule type" value="Genomic_DNA"/>
</dbReference>
<evidence type="ECO:0000256" key="7">
    <source>
        <dbReference type="SAM" id="MobiDB-lite"/>
    </source>
</evidence>
<dbReference type="Gene3D" id="1.20.1250.20">
    <property type="entry name" value="MFS general substrate transporter like domains"/>
    <property type="match status" value="2"/>
</dbReference>
<dbReference type="InterPro" id="IPR000109">
    <property type="entry name" value="POT_fam"/>
</dbReference>
<keyword evidence="6 8" id="KW-0472">Membrane</keyword>
<comment type="subcellular location">
    <subcellularLocation>
        <location evidence="1">Membrane</location>
        <topology evidence="1">Multi-pass membrane protein</topology>
    </subcellularLocation>
</comment>
<comment type="similarity">
    <text evidence="2">Belongs to the major facilitator superfamily. Proton-dependent oligopeptide transporter (POT/PTR) (TC 2.A.17) family.</text>
</comment>
<keyword evidence="4" id="KW-0813">Transport</keyword>
<name>A0A9Q0BHZ0_9MUSC</name>
<evidence type="ECO:0000256" key="3">
    <source>
        <dbReference type="ARBA" id="ARBA00022692"/>
    </source>
</evidence>
<evidence type="ECO:0008006" key="11">
    <source>
        <dbReference type="Google" id="ProtNLM"/>
    </source>
</evidence>
<evidence type="ECO:0000256" key="2">
    <source>
        <dbReference type="ARBA" id="ARBA00005982"/>
    </source>
</evidence>
<protein>
    <recommendedName>
        <fullName evidence="11">Peptide transporter family 1</fullName>
    </recommendedName>
</protein>
<evidence type="ECO:0000256" key="8">
    <source>
        <dbReference type="SAM" id="Phobius"/>
    </source>
</evidence>
<dbReference type="GO" id="GO:0015833">
    <property type="term" value="P:peptide transport"/>
    <property type="evidence" value="ECO:0007669"/>
    <property type="project" value="UniProtKB-KW"/>
</dbReference>
<evidence type="ECO:0000313" key="10">
    <source>
        <dbReference type="Proteomes" id="UP001059596"/>
    </source>
</evidence>
<dbReference type="AlphaFoldDB" id="A0A9Q0BHZ0"/>
<feature type="region of interest" description="Disordered" evidence="7">
    <location>
        <begin position="284"/>
        <end position="311"/>
    </location>
</feature>